<dbReference type="Gene3D" id="3.30.1370.110">
    <property type="match status" value="1"/>
</dbReference>
<dbReference type="Proteomes" id="UP001642406">
    <property type="component" value="Unassembled WGS sequence"/>
</dbReference>
<dbReference type="InterPro" id="IPR036063">
    <property type="entry name" value="Smr_dom_sf"/>
</dbReference>
<reference evidence="3 4" key="1">
    <citation type="submission" date="2024-01" db="EMBL/GenBank/DDBJ databases">
        <authorList>
            <person name="Allen C."/>
            <person name="Tagirdzhanova G."/>
        </authorList>
    </citation>
    <scope>NUCLEOTIDE SEQUENCE [LARGE SCALE GENOMIC DNA]</scope>
</reference>
<evidence type="ECO:0000259" key="2">
    <source>
        <dbReference type="PROSITE" id="PS51140"/>
    </source>
</evidence>
<dbReference type="PROSITE" id="PS51140">
    <property type="entry name" value="CUE"/>
    <property type="match status" value="1"/>
</dbReference>
<feature type="region of interest" description="Disordered" evidence="1">
    <location>
        <begin position="1"/>
        <end position="21"/>
    </location>
</feature>
<dbReference type="Pfam" id="PF02845">
    <property type="entry name" value="CUE"/>
    <property type="match status" value="1"/>
</dbReference>
<dbReference type="InterPro" id="IPR052772">
    <property type="entry name" value="Endo/PolyKinase_Domain-Protein"/>
</dbReference>
<feature type="domain" description="CUE" evidence="2">
    <location>
        <begin position="138"/>
        <end position="181"/>
    </location>
</feature>
<dbReference type="InterPro" id="IPR003892">
    <property type="entry name" value="CUE"/>
</dbReference>
<dbReference type="InterPro" id="IPR009060">
    <property type="entry name" value="UBA-like_sf"/>
</dbReference>
<evidence type="ECO:0000313" key="4">
    <source>
        <dbReference type="Proteomes" id="UP001642406"/>
    </source>
</evidence>
<protein>
    <recommendedName>
        <fullName evidence="2">CUE domain-containing protein</fullName>
    </recommendedName>
</protein>
<comment type="caution">
    <text evidence="3">The sequence shown here is derived from an EMBL/GenBank/DDBJ whole genome shotgun (WGS) entry which is preliminary data.</text>
</comment>
<feature type="compositionally biased region" description="Basic residues" evidence="1">
    <location>
        <begin position="1"/>
        <end position="12"/>
    </location>
</feature>
<dbReference type="PANTHER" id="PTHR46535:SF1">
    <property type="entry name" value="NEDD4-BINDING PROTEIN 2"/>
    <property type="match status" value="1"/>
</dbReference>
<evidence type="ECO:0000313" key="3">
    <source>
        <dbReference type="EMBL" id="CAK7228786.1"/>
    </source>
</evidence>
<organism evidence="3 4">
    <name type="scientific">Sporothrix bragantina</name>
    <dbReference type="NCBI Taxonomy" id="671064"/>
    <lineage>
        <taxon>Eukaryota</taxon>
        <taxon>Fungi</taxon>
        <taxon>Dikarya</taxon>
        <taxon>Ascomycota</taxon>
        <taxon>Pezizomycotina</taxon>
        <taxon>Sordariomycetes</taxon>
        <taxon>Sordariomycetidae</taxon>
        <taxon>Ophiostomatales</taxon>
        <taxon>Ophiostomataceae</taxon>
        <taxon>Sporothrix</taxon>
    </lineage>
</organism>
<gene>
    <name evidence="3" type="ORF">SBRCBS47491_007024</name>
</gene>
<dbReference type="CDD" id="cd14279">
    <property type="entry name" value="CUE"/>
    <property type="match status" value="1"/>
</dbReference>
<evidence type="ECO:0000256" key="1">
    <source>
        <dbReference type="SAM" id="MobiDB-lite"/>
    </source>
</evidence>
<keyword evidence="4" id="KW-1185">Reference proteome</keyword>
<dbReference type="SUPFAM" id="SSF46934">
    <property type="entry name" value="UBA-like"/>
    <property type="match status" value="1"/>
</dbReference>
<accession>A0ABP0CCA4</accession>
<name>A0ABP0CCA4_9PEZI</name>
<dbReference type="PANTHER" id="PTHR46535">
    <property type="entry name" value="NEDD4-BINDING PROTEIN 2"/>
    <property type="match status" value="1"/>
</dbReference>
<feature type="region of interest" description="Disordered" evidence="1">
    <location>
        <begin position="67"/>
        <end position="108"/>
    </location>
</feature>
<feature type="compositionally biased region" description="Polar residues" evidence="1">
    <location>
        <begin position="77"/>
        <end position="108"/>
    </location>
</feature>
<dbReference type="EMBL" id="CAWUHC010000074">
    <property type="protein sequence ID" value="CAK7228786.1"/>
    <property type="molecule type" value="Genomic_DNA"/>
</dbReference>
<proteinExistence type="predicted"/>
<dbReference type="SUPFAM" id="SSF160443">
    <property type="entry name" value="SMR domain-like"/>
    <property type="match status" value="1"/>
</dbReference>
<sequence>MGGKTKKKKTKAPQKSEDEQLEELVTQYGKLVEESLIILIFKEQGFQKASEALADLSRDVALEEATGFDPSGLQGAVSDNATPDTSEGSSYHTPVEDSSQIASLSDYGSGSVSGSQGIPLSAAAWDDWRAVANELPTDGSSTLAILKDAFPTLKDSDIVRALKETGDDVDKASDVLLNLEHLEQTGQRAKGIDAFFRPEDETLEWNANKKKKGKDAALQAAKNGRSPLTLSYKLSPMGLDGADDIDDGSSLAKCGPTRAQREAIARQQRQRQIGGNASDELVDQQSTANKVDLHHVIVRDGVRIALERTRYWWAHLGEDRVRKAREDPLQVVTGIGLHSPRGYSRMYGAVGAALVRDGWKVQPGQGHYYVSGKK</sequence>